<dbReference type="OrthoDB" id="9810449at2"/>
<accession>A0A1Y6BU52</accession>
<evidence type="ECO:0000313" key="2">
    <source>
        <dbReference type="Proteomes" id="UP000192907"/>
    </source>
</evidence>
<dbReference type="Pfam" id="PF13344">
    <property type="entry name" value="Hydrolase_6"/>
    <property type="match status" value="1"/>
</dbReference>
<dbReference type="SUPFAM" id="SSF56784">
    <property type="entry name" value="HAD-like"/>
    <property type="match status" value="1"/>
</dbReference>
<dbReference type="InterPro" id="IPR036412">
    <property type="entry name" value="HAD-like_sf"/>
</dbReference>
<dbReference type="Proteomes" id="UP000192907">
    <property type="component" value="Unassembled WGS sequence"/>
</dbReference>
<dbReference type="PANTHER" id="PTHR19288:SF90">
    <property type="entry name" value="OS08G0542600 PROTEIN"/>
    <property type="match status" value="1"/>
</dbReference>
<dbReference type="InterPro" id="IPR006357">
    <property type="entry name" value="HAD-SF_hydro_IIA"/>
</dbReference>
<keyword evidence="1" id="KW-0378">Hydrolase</keyword>
<dbReference type="STRING" id="1513793.SAMN06296036_107108"/>
<organism evidence="1 2">
    <name type="scientific">Pseudobacteriovorax antillogorgiicola</name>
    <dbReference type="NCBI Taxonomy" id="1513793"/>
    <lineage>
        <taxon>Bacteria</taxon>
        <taxon>Pseudomonadati</taxon>
        <taxon>Bdellovibrionota</taxon>
        <taxon>Oligoflexia</taxon>
        <taxon>Oligoflexales</taxon>
        <taxon>Pseudobacteriovoracaceae</taxon>
        <taxon>Pseudobacteriovorax</taxon>
    </lineage>
</organism>
<dbReference type="GO" id="GO:0016791">
    <property type="term" value="F:phosphatase activity"/>
    <property type="evidence" value="ECO:0007669"/>
    <property type="project" value="TreeGrafter"/>
</dbReference>
<keyword evidence="2" id="KW-1185">Reference proteome</keyword>
<dbReference type="Pfam" id="PF13242">
    <property type="entry name" value="Hydrolase_like"/>
    <property type="match status" value="1"/>
</dbReference>
<evidence type="ECO:0000313" key="1">
    <source>
        <dbReference type="EMBL" id="SMF21502.1"/>
    </source>
</evidence>
<dbReference type="RefSeq" id="WP_132318461.1">
    <property type="nucleotide sequence ID" value="NZ_FWZT01000007.1"/>
</dbReference>
<dbReference type="InterPro" id="IPR023214">
    <property type="entry name" value="HAD_sf"/>
</dbReference>
<protein>
    <submittedName>
        <fullName evidence="1">HAD-superfamily class IIA hydrolase, TIGR01459</fullName>
    </submittedName>
</protein>
<name>A0A1Y6BU52_9BACT</name>
<sequence length="283" mass="31125">MQELKSIYEITKNFDGFLFDAYGVLVDEQGLLEGATELLSHLESIGKPFWMLTNGSSKTVADTVKRYRNMGLPFSVDNVITSGALLSDCLDQLTEPGQAIGVLGTEGSHQLVRDAGRCPVAITESKDFDILVIANQTDYDFVPALDAALSLAIDRIDRGLNFTVVLTNPDLFYPKGENRFGITAGSVSLILEECLKLRYGSLPPNRIIKLGKPFPPMFREAERRAGSKRLVMVGDQIYTDIKGANDYGFQSVLVATGLTGREMLDSLDDSLKPSYFVNHLKES</sequence>
<dbReference type="PANTHER" id="PTHR19288">
    <property type="entry name" value="4-NITROPHENYLPHOSPHATASE-RELATED"/>
    <property type="match status" value="1"/>
</dbReference>
<reference evidence="2" key="1">
    <citation type="submission" date="2017-04" db="EMBL/GenBank/DDBJ databases">
        <authorList>
            <person name="Varghese N."/>
            <person name="Submissions S."/>
        </authorList>
    </citation>
    <scope>NUCLEOTIDE SEQUENCE [LARGE SCALE GENOMIC DNA]</scope>
    <source>
        <strain evidence="2">RKEM611</strain>
    </source>
</reference>
<gene>
    <name evidence="1" type="ORF">SAMN06296036_107108</name>
</gene>
<proteinExistence type="predicted"/>
<dbReference type="EMBL" id="FWZT01000007">
    <property type="protein sequence ID" value="SMF21502.1"/>
    <property type="molecule type" value="Genomic_DNA"/>
</dbReference>
<dbReference type="GO" id="GO:0005737">
    <property type="term" value="C:cytoplasm"/>
    <property type="evidence" value="ECO:0007669"/>
    <property type="project" value="TreeGrafter"/>
</dbReference>
<dbReference type="Gene3D" id="3.40.50.1000">
    <property type="entry name" value="HAD superfamily/HAD-like"/>
    <property type="match status" value="2"/>
</dbReference>
<dbReference type="AlphaFoldDB" id="A0A1Y6BU52"/>